<evidence type="ECO:0000256" key="2">
    <source>
        <dbReference type="ARBA" id="ARBA00022448"/>
    </source>
</evidence>
<feature type="domain" description="Bifunctional inhibitor/plant lipid transfer protein/seed storage helical" evidence="4">
    <location>
        <begin position="17"/>
        <end position="79"/>
    </location>
</feature>
<keyword evidence="2" id="KW-0813">Transport</keyword>
<dbReference type="CDD" id="cd00010">
    <property type="entry name" value="AAI_LTSS"/>
    <property type="match status" value="1"/>
</dbReference>
<evidence type="ECO:0000313" key="6">
    <source>
        <dbReference type="Proteomes" id="UP000237105"/>
    </source>
</evidence>
<dbReference type="InterPro" id="IPR036312">
    <property type="entry name" value="Bifun_inhib/LTP/seed_sf"/>
</dbReference>
<keyword evidence="3" id="KW-0446">Lipid-binding</keyword>
<dbReference type="InterPro" id="IPR016140">
    <property type="entry name" value="Bifunc_inhib/LTP/seed_store"/>
</dbReference>
<evidence type="ECO:0000259" key="4">
    <source>
        <dbReference type="Pfam" id="PF00234"/>
    </source>
</evidence>
<dbReference type="InterPro" id="IPR039265">
    <property type="entry name" value="DIR1-like"/>
</dbReference>
<dbReference type="Gene3D" id="1.10.110.10">
    <property type="entry name" value="Plant lipid-transfer and hydrophobic proteins"/>
    <property type="match status" value="1"/>
</dbReference>
<dbReference type="Pfam" id="PF00234">
    <property type="entry name" value="Tryp_alpha_amyl"/>
    <property type="match status" value="1"/>
</dbReference>
<evidence type="ECO:0000256" key="3">
    <source>
        <dbReference type="ARBA" id="ARBA00023121"/>
    </source>
</evidence>
<reference evidence="6" key="1">
    <citation type="submission" date="2016-06" db="EMBL/GenBank/DDBJ databases">
        <title>Parallel loss of symbiosis genes in relatives of nitrogen-fixing non-legume Parasponia.</title>
        <authorList>
            <person name="Van Velzen R."/>
            <person name="Holmer R."/>
            <person name="Bu F."/>
            <person name="Rutten L."/>
            <person name="Van Zeijl A."/>
            <person name="Liu W."/>
            <person name="Santuari L."/>
            <person name="Cao Q."/>
            <person name="Sharma T."/>
            <person name="Shen D."/>
            <person name="Roswanjaya Y."/>
            <person name="Wardhani T."/>
            <person name="Kalhor M.S."/>
            <person name="Jansen J."/>
            <person name="Van den Hoogen J."/>
            <person name="Gungor B."/>
            <person name="Hartog M."/>
            <person name="Hontelez J."/>
            <person name="Verver J."/>
            <person name="Yang W.-C."/>
            <person name="Schijlen E."/>
            <person name="Repin R."/>
            <person name="Schilthuizen M."/>
            <person name="Schranz E."/>
            <person name="Heidstra R."/>
            <person name="Miyata K."/>
            <person name="Fedorova E."/>
            <person name="Kohlen W."/>
            <person name="Bisseling T."/>
            <person name="Smit S."/>
            <person name="Geurts R."/>
        </authorList>
    </citation>
    <scope>NUCLEOTIDE SEQUENCE [LARGE SCALE GENOMIC DNA]</scope>
    <source>
        <strain evidence="6">cv. WU1-14</strain>
    </source>
</reference>
<name>A0A2P5C662_PARAD</name>
<dbReference type="SUPFAM" id="SSF47699">
    <property type="entry name" value="Bifunctional inhibitor/lipid-transfer protein/seed storage 2S albumin"/>
    <property type="match status" value="1"/>
</dbReference>
<dbReference type="STRING" id="3476.A0A2P5C662"/>
<protein>
    <submittedName>
        <fullName evidence="5">Bifunctional inhibitor/plant lipid transfer protein/seed storage helical domain containing protein</fullName>
    </submittedName>
</protein>
<comment type="function">
    <text evidence="1">Plant non-specific lipid-transfer proteins transfer phospholipids as well as galactolipids across membranes. May play a role in wax or cutin deposition in the cell walls of expanding epidermal cells and certain secretory tissues.</text>
</comment>
<accession>A0A2P5C662</accession>
<dbReference type="GO" id="GO:0005504">
    <property type="term" value="F:fatty acid binding"/>
    <property type="evidence" value="ECO:0007669"/>
    <property type="project" value="InterPro"/>
</dbReference>
<proteinExistence type="predicted"/>
<dbReference type="GO" id="GO:0009627">
    <property type="term" value="P:systemic acquired resistance"/>
    <property type="evidence" value="ECO:0007669"/>
    <property type="project" value="InterPro"/>
</dbReference>
<dbReference type="Proteomes" id="UP000237105">
    <property type="component" value="Unassembled WGS sequence"/>
</dbReference>
<comment type="caution">
    <text evidence="5">The sequence shown here is derived from an EMBL/GenBank/DDBJ whole genome shotgun (WGS) entry which is preliminary data.</text>
</comment>
<sequence length="91" mass="9771">MIDVAANRVRGNNIEAVVYSLAPCAAAVQSTNVPVPHNCCNQLTKIDKSRLCAIILSKEAEILGLKPEVAVTVPKRCNFANRLAGTTTKHE</sequence>
<gene>
    <name evidence="5" type="ORF">PanWU01x14_180950</name>
</gene>
<evidence type="ECO:0000313" key="5">
    <source>
        <dbReference type="EMBL" id="PON56527.1"/>
    </source>
</evidence>
<dbReference type="PANTHER" id="PTHR33122:SF69">
    <property type="entry name" value="LIPID TRANSFER PROTEIN"/>
    <property type="match status" value="1"/>
</dbReference>
<dbReference type="EMBL" id="JXTB01000170">
    <property type="protein sequence ID" value="PON56527.1"/>
    <property type="molecule type" value="Genomic_DNA"/>
</dbReference>
<evidence type="ECO:0000256" key="1">
    <source>
        <dbReference type="ARBA" id="ARBA00003211"/>
    </source>
</evidence>
<dbReference type="PANTHER" id="PTHR33122">
    <property type="entry name" value="LIPID BINDING PROTEIN-RELATED"/>
    <property type="match status" value="1"/>
</dbReference>
<keyword evidence="6" id="KW-1185">Reference proteome</keyword>
<organism evidence="5 6">
    <name type="scientific">Parasponia andersonii</name>
    <name type="common">Sponia andersonii</name>
    <dbReference type="NCBI Taxonomy" id="3476"/>
    <lineage>
        <taxon>Eukaryota</taxon>
        <taxon>Viridiplantae</taxon>
        <taxon>Streptophyta</taxon>
        <taxon>Embryophyta</taxon>
        <taxon>Tracheophyta</taxon>
        <taxon>Spermatophyta</taxon>
        <taxon>Magnoliopsida</taxon>
        <taxon>eudicotyledons</taxon>
        <taxon>Gunneridae</taxon>
        <taxon>Pentapetalae</taxon>
        <taxon>rosids</taxon>
        <taxon>fabids</taxon>
        <taxon>Rosales</taxon>
        <taxon>Cannabaceae</taxon>
        <taxon>Parasponia</taxon>
    </lineage>
</organism>
<dbReference type="OrthoDB" id="678526at2759"/>
<dbReference type="AlphaFoldDB" id="A0A2P5C662"/>